<keyword evidence="3" id="KW-1185">Reference proteome</keyword>
<dbReference type="PRINTS" id="PR00081">
    <property type="entry name" value="GDHRDH"/>
</dbReference>
<dbReference type="SUPFAM" id="SSF51735">
    <property type="entry name" value="NAD(P)-binding Rossmann-fold domains"/>
    <property type="match status" value="1"/>
</dbReference>
<keyword evidence="1" id="KW-0560">Oxidoreductase</keyword>
<dbReference type="EMBL" id="JACSQP010000001">
    <property type="protein sequence ID" value="MBD7956460.1"/>
    <property type="molecule type" value="Genomic_DNA"/>
</dbReference>
<reference evidence="2 3" key="1">
    <citation type="submission" date="2020-08" db="EMBL/GenBank/DDBJ databases">
        <title>A Genomic Blueprint of the Chicken Gut Microbiome.</title>
        <authorList>
            <person name="Gilroy R."/>
            <person name="Ravi A."/>
            <person name="Getino M."/>
            <person name="Pursley I."/>
            <person name="Horton D.L."/>
            <person name="Alikhan N.-F."/>
            <person name="Baker D."/>
            <person name="Gharbi K."/>
            <person name="Hall N."/>
            <person name="Watson M."/>
            <person name="Adriaenssens E.M."/>
            <person name="Foster-Nyarko E."/>
            <person name="Jarju S."/>
            <person name="Secka A."/>
            <person name="Antonio M."/>
            <person name="Oren A."/>
            <person name="Chaudhuri R."/>
            <person name="La Ragione R.M."/>
            <person name="Hildebrand F."/>
            <person name="Pallen M.J."/>
        </authorList>
    </citation>
    <scope>NUCLEOTIDE SEQUENCE [LARGE SCALE GENOMIC DNA]</scope>
    <source>
        <strain evidence="2 3">Sa4CUA7</strain>
    </source>
</reference>
<evidence type="ECO:0000313" key="2">
    <source>
        <dbReference type="EMBL" id="MBD7956460.1"/>
    </source>
</evidence>
<accession>A0ABR8RYZ4</accession>
<dbReference type="Gene3D" id="3.40.50.720">
    <property type="entry name" value="NAD(P)-binding Rossmann-like Domain"/>
    <property type="match status" value="1"/>
</dbReference>
<dbReference type="RefSeq" id="WP_191717459.1">
    <property type="nucleotide sequence ID" value="NZ_JACSQP010000001.1"/>
</dbReference>
<dbReference type="PANTHER" id="PTHR43157">
    <property type="entry name" value="PHOSPHATIDYLINOSITOL-GLYCAN BIOSYNTHESIS CLASS F PROTEIN-RELATED"/>
    <property type="match status" value="1"/>
</dbReference>
<dbReference type="InterPro" id="IPR002347">
    <property type="entry name" value="SDR_fam"/>
</dbReference>
<sequence length="277" mass="29819">MTGGESRTIVITGASDGIGAAAAQQLHDAGDRVVVVGRDPAKTRAVAERIGAPWHLADFAELSQVRELAASLGERYPRIDVLANNAGGIFGDRALTADGFEKTFQVNHLAPFLLTNLLRERLVESAAAVIQTSSVAARRFARFDIDDLQGERRYSASAAYGNAKLANVLFTKELQRRWGVDGVNAVAFHPGAVATSFASASPGSWRFVYTNPLSRRLLTSAETGGSRLTWLALGTPGVDWQPGQYYERNRIGPTNKAADDPLLARELWERSAALVGL</sequence>
<organism evidence="2 3">
    <name type="scientific">Microbacterium pullorum</name>
    <dbReference type="NCBI Taxonomy" id="2762236"/>
    <lineage>
        <taxon>Bacteria</taxon>
        <taxon>Bacillati</taxon>
        <taxon>Actinomycetota</taxon>
        <taxon>Actinomycetes</taxon>
        <taxon>Micrococcales</taxon>
        <taxon>Microbacteriaceae</taxon>
        <taxon>Microbacterium</taxon>
    </lineage>
</organism>
<evidence type="ECO:0000256" key="1">
    <source>
        <dbReference type="ARBA" id="ARBA00023002"/>
    </source>
</evidence>
<name>A0ABR8RYZ4_9MICO</name>
<dbReference type="PANTHER" id="PTHR43157:SF31">
    <property type="entry name" value="PHOSPHATIDYLINOSITOL-GLYCAN BIOSYNTHESIS CLASS F PROTEIN"/>
    <property type="match status" value="1"/>
</dbReference>
<comment type="caution">
    <text evidence="2">The sequence shown here is derived from an EMBL/GenBank/DDBJ whole genome shotgun (WGS) entry which is preliminary data.</text>
</comment>
<dbReference type="Proteomes" id="UP000648352">
    <property type="component" value="Unassembled WGS sequence"/>
</dbReference>
<dbReference type="Pfam" id="PF00106">
    <property type="entry name" value="adh_short"/>
    <property type="match status" value="1"/>
</dbReference>
<gene>
    <name evidence="2" type="ORF">H9651_02280</name>
</gene>
<proteinExistence type="predicted"/>
<evidence type="ECO:0000313" key="3">
    <source>
        <dbReference type="Proteomes" id="UP000648352"/>
    </source>
</evidence>
<dbReference type="InterPro" id="IPR036291">
    <property type="entry name" value="NAD(P)-bd_dom_sf"/>
</dbReference>
<protein>
    <submittedName>
        <fullName evidence="2">SDR family NAD(P)-dependent oxidoreductase</fullName>
    </submittedName>
</protein>